<dbReference type="AlphaFoldDB" id="A0A0E3U847"/>
<dbReference type="HOGENOM" id="CLU_2539461_0_0_4"/>
<evidence type="ECO:0000313" key="2">
    <source>
        <dbReference type="Proteomes" id="UP000035050"/>
    </source>
</evidence>
<sequence>MGATALTQQLGKGGHAAELGASRIVIGFDLQAETLAQCNTQFQRIDGIQSKAVAKQWNVIGDVFYADVFQFKCLDDQLLDLKF</sequence>
<organism evidence="1 2">
    <name type="scientific">Pandoraea oxalativorans</name>
    <dbReference type="NCBI Taxonomy" id="573737"/>
    <lineage>
        <taxon>Bacteria</taxon>
        <taxon>Pseudomonadati</taxon>
        <taxon>Pseudomonadota</taxon>
        <taxon>Betaproteobacteria</taxon>
        <taxon>Burkholderiales</taxon>
        <taxon>Burkholderiaceae</taxon>
        <taxon>Pandoraea</taxon>
    </lineage>
</organism>
<protein>
    <submittedName>
        <fullName evidence="1">Uncharacterized protein</fullName>
    </submittedName>
</protein>
<accession>A0A0E3U847</accession>
<keyword evidence="2" id="KW-1185">Reference proteome</keyword>
<gene>
    <name evidence="1" type="ORF">MB84_18220</name>
</gene>
<dbReference type="Proteomes" id="UP000035050">
    <property type="component" value="Chromosome"/>
</dbReference>
<name>A0A0E3U847_9BURK</name>
<dbReference type="KEGG" id="pox:MB84_18220"/>
<evidence type="ECO:0000313" key="1">
    <source>
        <dbReference type="EMBL" id="AKC70993.1"/>
    </source>
</evidence>
<reference evidence="1" key="1">
    <citation type="submission" date="2016-06" db="EMBL/GenBank/DDBJ databases">
        <title>Pandoraea oxalativorans DSM 23570 Genome Sequencing.</title>
        <authorList>
            <person name="Ee R."/>
            <person name="Lim Y.-L."/>
            <person name="Yong D."/>
            <person name="Yin W.-F."/>
            <person name="Chan K.-G."/>
        </authorList>
    </citation>
    <scope>NUCLEOTIDE SEQUENCE</scope>
    <source>
        <strain evidence="1">DSM 23570</strain>
    </source>
</reference>
<proteinExistence type="predicted"/>
<dbReference type="EMBL" id="CP011253">
    <property type="protein sequence ID" value="AKC70993.1"/>
    <property type="molecule type" value="Genomic_DNA"/>
</dbReference>